<evidence type="ECO:0000313" key="2">
    <source>
        <dbReference type="Proteomes" id="UP001396334"/>
    </source>
</evidence>
<comment type="caution">
    <text evidence="1">The sequence shown here is derived from an EMBL/GenBank/DDBJ whole genome shotgun (WGS) entry which is preliminary data.</text>
</comment>
<dbReference type="EMBL" id="JBBPBN010000001">
    <property type="protein sequence ID" value="KAK9045969.1"/>
    <property type="molecule type" value="Genomic_DNA"/>
</dbReference>
<name>A0ABR2U8P2_9ROSI</name>
<accession>A0ABR2U8P2</accession>
<evidence type="ECO:0000313" key="1">
    <source>
        <dbReference type="EMBL" id="KAK9045969.1"/>
    </source>
</evidence>
<reference evidence="1 2" key="1">
    <citation type="journal article" date="2024" name="G3 (Bethesda)">
        <title>Genome assembly of Hibiscus sabdariffa L. provides insights into metabolisms of medicinal natural products.</title>
        <authorList>
            <person name="Kim T."/>
        </authorList>
    </citation>
    <scope>NUCLEOTIDE SEQUENCE [LARGE SCALE GENOMIC DNA]</scope>
    <source>
        <strain evidence="1">TK-2024</strain>
        <tissue evidence="1">Old leaves</tissue>
    </source>
</reference>
<proteinExistence type="predicted"/>
<protein>
    <submittedName>
        <fullName evidence="1">Uncharacterized protein</fullName>
    </submittedName>
</protein>
<keyword evidence="2" id="KW-1185">Reference proteome</keyword>
<sequence length="130" mass="15054">MKRCGISHNMLMPGPSPSLRKQNRDIVKLGQFKKESAPYKRIIIQRLGEIPNRPRHNQEMIMTHMLFPDLRLIGLQKLEQVQPMLEAGIHIRDIQIPQRITGSIVREKDDVGKIGVIFKTRVFKDSSMED</sequence>
<organism evidence="1 2">
    <name type="scientific">Hibiscus sabdariffa</name>
    <name type="common">roselle</name>
    <dbReference type="NCBI Taxonomy" id="183260"/>
    <lineage>
        <taxon>Eukaryota</taxon>
        <taxon>Viridiplantae</taxon>
        <taxon>Streptophyta</taxon>
        <taxon>Embryophyta</taxon>
        <taxon>Tracheophyta</taxon>
        <taxon>Spermatophyta</taxon>
        <taxon>Magnoliopsida</taxon>
        <taxon>eudicotyledons</taxon>
        <taxon>Gunneridae</taxon>
        <taxon>Pentapetalae</taxon>
        <taxon>rosids</taxon>
        <taxon>malvids</taxon>
        <taxon>Malvales</taxon>
        <taxon>Malvaceae</taxon>
        <taxon>Malvoideae</taxon>
        <taxon>Hibiscus</taxon>
    </lineage>
</organism>
<gene>
    <name evidence="1" type="ORF">V6N11_051872</name>
</gene>
<dbReference type="Proteomes" id="UP001396334">
    <property type="component" value="Unassembled WGS sequence"/>
</dbReference>